<dbReference type="InterPro" id="IPR013131">
    <property type="entry name" value="Mannitol_DH_N"/>
</dbReference>
<reference evidence="6 7" key="1">
    <citation type="submission" date="2020-08" db="EMBL/GenBank/DDBJ databases">
        <title>Cohnella phylogeny.</title>
        <authorList>
            <person name="Dunlap C."/>
        </authorList>
    </citation>
    <scope>NUCLEOTIDE SEQUENCE [LARGE SCALE GENOMIC DNA]</scope>
    <source>
        <strain evidence="6 7">DSM 28246</strain>
    </source>
</reference>
<dbReference type="GO" id="GO:0008926">
    <property type="term" value="F:mannitol-1-phosphate 5-dehydrogenase activity"/>
    <property type="evidence" value="ECO:0007669"/>
    <property type="project" value="UniProtKB-EC"/>
</dbReference>
<organism evidence="6 7">
    <name type="scientific">Cohnella nanjingensis</name>
    <dbReference type="NCBI Taxonomy" id="1387779"/>
    <lineage>
        <taxon>Bacteria</taxon>
        <taxon>Bacillati</taxon>
        <taxon>Bacillota</taxon>
        <taxon>Bacilli</taxon>
        <taxon>Bacillales</taxon>
        <taxon>Paenibacillaceae</taxon>
        <taxon>Cohnella</taxon>
    </lineage>
</organism>
<keyword evidence="1" id="KW-0560">Oxidoreductase</keyword>
<dbReference type="InterPro" id="IPR008927">
    <property type="entry name" value="6-PGluconate_DH-like_C_sf"/>
</dbReference>
<protein>
    <submittedName>
        <fullName evidence="6">Tagaturonate reductase</fullName>
    </submittedName>
</protein>
<evidence type="ECO:0000256" key="2">
    <source>
        <dbReference type="ARBA" id="ARBA00023027"/>
    </source>
</evidence>
<evidence type="ECO:0000313" key="6">
    <source>
        <dbReference type="EMBL" id="MBB6674929.1"/>
    </source>
</evidence>
<proteinExistence type="predicted"/>
<evidence type="ECO:0000259" key="4">
    <source>
        <dbReference type="Pfam" id="PF01232"/>
    </source>
</evidence>
<dbReference type="Gene3D" id="1.10.1040.10">
    <property type="entry name" value="N-(1-d-carboxylethyl)-l-norvaline Dehydrogenase, domain 2"/>
    <property type="match status" value="1"/>
</dbReference>
<evidence type="ECO:0000259" key="5">
    <source>
        <dbReference type="Pfam" id="PF08125"/>
    </source>
</evidence>
<dbReference type="Pfam" id="PF08125">
    <property type="entry name" value="Mannitol_dh_C"/>
    <property type="match status" value="1"/>
</dbReference>
<dbReference type="RefSeq" id="WP_185672789.1">
    <property type="nucleotide sequence ID" value="NZ_JACJVP010000058.1"/>
</dbReference>
<dbReference type="GO" id="GO:0005829">
    <property type="term" value="C:cytosol"/>
    <property type="evidence" value="ECO:0007669"/>
    <property type="project" value="TreeGrafter"/>
</dbReference>
<dbReference type="NCBIfam" id="NF002969">
    <property type="entry name" value="PRK03643.1"/>
    <property type="match status" value="1"/>
</dbReference>
<dbReference type="InterPro" id="IPR036291">
    <property type="entry name" value="NAD(P)-bd_dom_sf"/>
</dbReference>
<dbReference type="EMBL" id="JACJVP010000058">
    <property type="protein sequence ID" value="MBB6674929.1"/>
    <property type="molecule type" value="Genomic_DNA"/>
</dbReference>
<dbReference type="Gene3D" id="3.40.50.720">
    <property type="entry name" value="NAD(P)-binding Rossmann-like Domain"/>
    <property type="match status" value="1"/>
</dbReference>
<feature type="domain" description="Mannitol dehydrogenase C-terminal" evidence="5">
    <location>
        <begin position="285"/>
        <end position="490"/>
    </location>
</feature>
<dbReference type="SUPFAM" id="SSF51735">
    <property type="entry name" value="NAD(P)-binding Rossmann-fold domains"/>
    <property type="match status" value="1"/>
</dbReference>
<dbReference type="PANTHER" id="PTHR30524">
    <property type="entry name" value="MANNITOL-1-PHOSPHATE 5-DEHYDROGENASE"/>
    <property type="match status" value="1"/>
</dbReference>
<dbReference type="AlphaFoldDB" id="A0A7X0RZH7"/>
<comment type="caution">
    <text evidence="6">The sequence shown here is derived from an EMBL/GenBank/DDBJ whole genome shotgun (WGS) entry which is preliminary data.</text>
</comment>
<dbReference type="Pfam" id="PF01232">
    <property type="entry name" value="Mannitol_dh"/>
    <property type="match status" value="1"/>
</dbReference>
<dbReference type="SUPFAM" id="SSF48179">
    <property type="entry name" value="6-phosphogluconate dehydrogenase C-terminal domain-like"/>
    <property type="match status" value="1"/>
</dbReference>
<accession>A0A7X0RZH7</accession>
<evidence type="ECO:0000313" key="7">
    <source>
        <dbReference type="Proteomes" id="UP000547209"/>
    </source>
</evidence>
<dbReference type="Proteomes" id="UP000547209">
    <property type="component" value="Unassembled WGS sequence"/>
</dbReference>
<evidence type="ECO:0000256" key="1">
    <source>
        <dbReference type="ARBA" id="ARBA00023002"/>
    </source>
</evidence>
<name>A0A7X0RZH7_9BACL</name>
<gene>
    <name evidence="6" type="ORF">H7C19_30050</name>
</gene>
<feature type="domain" description="Mannitol dehydrogenase N-terminal" evidence="4">
    <location>
        <begin position="28"/>
        <end position="265"/>
    </location>
</feature>
<evidence type="ECO:0000256" key="3">
    <source>
        <dbReference type="ARBA" id="ARBA00048615"/>
    </source>
</evidence>
<keyword evidence="2" id="KW-0520">NAD</keyword>
<dbReference type="InterPro" id="IPR013328">
    <property type="entry name" value="6PGD_dom2"/>
</dbReference>
<comment type="catalytic activity">
    <reaction evidence="3">
        <text>D-mannitol 1-phosphate + NAD(+) = beta-D-fructose 6-phosphate + NADH + H(+)</text>
        <dbReference type="Rhea" id="RHEA:19661"/>
        <dbReference type="ChEBI" id="CHEBI:15378"/>
        <dbReference type="ChEBI" id="CHEBI:57540"/>
        <dbReference type="ChEBI" id="CHEBI:57634"/>
        <dbReference type="ChEBI" id="CHEBI:57945"/>
        <dbReference type="ChEBI" id="CHEBI:61381"/>
        <dbReference type="EC" id="1.1.1.17"/>
    </reaction>
</comment>
<dbReference type="GO" id="GO:0019592">
    <property type="term" value="P:mannitol catabolic process"/>
    <property type="evidence" value="ECO:0007669"/>
    <property type="project" value="TreeGrafter"/>
</dbReference>
<keyword evidence="7" id="KW-1185">Reference proteome</keyword>
<sequence>MRPTLNVELLDQADRERWEAAKRDPVTVLQIGEGNFLRGFADWMIHECRKQGLFAGSVAVTQPRLSGRPKIEALAAQDGLYTLVTRGLVEGVATERAEIVGVFAQAFDPYADWAAFETLAASPSLRFVLSNTTEAGLAYREEPVPSGGPIPSFPGKIAYLLHLRYRAFGGAADKGIVLLPCELLERNGDALRDAVLRHAADWGLDDGFRTWVLRHNRFLNSLVDRIVTGHPGEAQAEAWSDEWGYADGLVDTAEPYHLWAIEAEPEMDRELPFVQAGLNVHWVDDLTPFQQRKVRILNGAHTLMTPLGLLYDIAHVGELIAHPELGPFVRDAVREEIVPALPYAADEMNAYAASVFERFANPYIRHRLADIAMNSLSKFKTRLLPTLAHYASSGAALPDRLVRGFAALLRLYRVERDGDAFIGTSLTGTRYAIRDDERLLGRIADRWQAAGDTGEPLHATVRRLLADEALWGEDLSAWPALADRIAEHLAEWEEA</sequence>
<dbReference type="InterPro" id="IPR013118">
    <property type="entry name" value="Mannitol_DH_C"/>
</dbReference>
<dbReference type="PANTHER" id="PTHR30524:SF0">
    <property type="entry name" value="ALTRONATE OXIDOREDUCTASE-RELATED"/>
    <property type="match status" value="1"/>
</dbReference>